<dbReference type="InterPro" id="IPR009057">
    <property type="entry name" value="Homeodomain-like_sf"/>
</dbReference>
<gene>
    <name evidence="7" type="ORF">EV379_1690</name>
</gene>
<dbReference type="PRINTS" id="PR00455">
    <property type="entry name" value="HTHTETR"/>
</dbReference>
<evidence type="ECO:0000256" key="1">
    <source>
        <dbReference type="ARBA" id="ARBA00022491"/>
    </source>
</evidence>
<feature type="DNA-binding region" description="H-T-H motif" evidence="5">
    <location>
        <begin position="32"/>
        <end position="51"/>
    </location>
</feature>
<dbReference type="SUPFAM" id="SSF46689">
    <property type="entry name" value="Homeodomain-like"/>
    <property type="match status" value="1"/>
</dbReference>
<evidence type="ECO:0000313" key="8">
    <source>
        <dbReference type="Proteomes" id="UP000291483"/>
    </source>
</evidence>
<dbReference type="InterPro" id="IPR001647">
    <property type="entry name" value="HTH_TetR"/>
</dbReference>
<keyword evidence="3 5" id="KW-0238">DNA-binding</keyword>
<keyword evidence="8" id="KW-1185">Reference proteome</keyword>
<accession>A0A4Q8ALM7</accession>
<keyword evidence="1" id="KW-0678">Repressor</keyword>
<evidence type="ECO:0000313" key="7">
    <source>
        <dbReference type="EMBL" id="RZU65358.1"/>
    </source>
</evidence>
<dbReference type="InterPro" id="IPR039538">
    <property type="entry name" value="BetI_C"/>
</dbReference>
<dbReference type="RefSeq" id="WP_165397327.1">
    <property type="nucleotide sequence ID" value="NZ_SHLC01000001.1"/>
</dbReference>
<dbReference type="InterPro" id="IPR050109">
    <property type="entry name" value="HTH-type_TetR-like_transc_reg"/>
</dbReference>
<dbReference type="PROSITE" id="PS50977">
    <property type="entry name" value="HTH_TETR_2"/>
    <property type="match status" value="1"/>
</dbReference>
<dbReference type="Pfam" id="PF00440">
    <property type="entry name" value="TetR_N"/>
    <property type="match status" value="1"/>
</dbReference>
<dbReference type="GO" id="GO:0003700">
    <property type="term" value="F:DNA-binding transcription factor activity"/>
    <property type="evidence" value="ECO:0007669"/>
    <property type="project" value="TreeGrafter"/>
</dbReference>
<organism evidence="7 8">
    <name type="scientific">Microterricola gilva</name>
    <dbReference type="NCBI Taxonomy" id="393267"/>
    <lineage>
        <taxon>Bacteria</taxon>
        <taxon>Bacillati</taxon>
        <taxon>Actinomycetota</taxon>
        <taxon>Actinomycetes</taxon>
        <taxon>Micrococcales</taxon>
        <taxon>Microbacteriaceae</taxon>
        <taxon>Microterricola</taxon>
    </lineage>
</organism>
<name>A0A4Q8ALM7_9MICO</name>
<evidence type="ECO:0000256" key="3">
    <source>
        <dbReference type="ARBA" id="ARBA00023125"/>
    </source>
</evidence>
<dbReference type="Pfam" id="PF13977">
    <property type="entry name" value="TetR_C_6"/>
    <property type="match status" value="1"/>
</dbReference>
<dbReference type="PANTHER" id="PTHR30055">
    <property type="entry name" value="HTH-TYPE TRANSCRIPTIONAL REGULATOR RUTR"/>
    <property type="match status" value="1"/>
</dbReference>
<comment type="caution">
    <text evidence="7">The sequence shown here is derived from an EMBL/GenBank/DDBJ whole genome shotgun (WGS) entry which is preliminary data.</text>
</comment>
<protein>
    <submittedName>
        <fullName evidence="7">TetR family transcriptional regulator</fullName>
    </submittedName>
</protein>
<dbReference type="Gene3D" id="1.10.357.10">
    <property type="entry name" value="Tetracycline Repressor, domain 2"/>
    <property type="match status" value="1"/>
</dbReference>
<evidence type="ECO:0000256" key="2">
    <source>
        <dbReference type="ARBA" id="ARBA00023015"/>
    </source>
</evidence>
<dbReference type="GO" id="GO:0000976">
    <property type="term" value="F:transcription cis-regulatory region binding"/>
    <property type="evidence" value="ECO:0007669"/>
    <property type="project" value="TreeGrafter"/>
</dbReference>
<dbReference type="SUPFAM" id="SSF48498">
    <property type="entry name" value="Tetracyclin repressor-like, C-terminal domain"/>
    <property type="match status" value="1"/>
</dbReference>
<evidence type="ECO:0000259" key="6">
    <source>
        <dbReference type="PROSITE" id="PS50977"/>
    </source>
</evidence>
<evidence type="ECO:0000256" key="5">
    <source>
        <dbReference type="PROSITE-ProRule" id="PRU00335"/>
    </source>
</evidence>
<proteinExistence type="predicted"/>
<sequence length="206" mass="22344">MTGRRAKGKEREELVVDAAAKAIADLGLANVRVSDIAERAGMTPGHVTYYFPSKTELLMLAIRQSEEALVEQVEAELGGIDDPWARLERLIDLSASDGRGDTGWILWFQVWSDAATNDTVAEVHNELDERWRQILIDVIAYGGERGVFAYTDLDDAAQLISATIDGLSIQLTVGAPKLARARMLDLCMQASAAFLAAPVALQADAS</sequence>
<dbReference type="Proteomes" id="UP000291483">
    <property type="component" value="Unassembled WGS sequence"/>
</dbReference>
<dbReference type="EMBL" id="SHLC01000001">
    <property type="protein sequence ID" value="RZU65358.1"/>
    <property type="molecule type" value="Genomic_DNA"/>
</dbReference>
<dbReference type="PANTHER" id="PTHR30055:SF200">
    <property type="entry name" value="HTH-TYPE TRANSCRIPTIONAL REPRESSOR BDCR"/>
    <property type="match status" value="1"/>
</dbReference>
<keyword evidence="2" id="KW-0805">Transcription regulation</keyword>
<feature type="domain" description="HTH tetR-type" evidence="6">
    <location>
        <begin position="9"/>
        <end position="69"/>
    </location>
</feature>
<evidence type="ECO:0000256" key="4">
    <source>
        <dbReference type="ARBA" id="ARBA00023163"/>
    </source>
</evidence>
<reference evidence="7 8" key="1">
    <citation type="submission" date="2019-02" db="EMBL/GenBank/DDBJ databases">
        <title>Sequencing the genomes of 1000 actinobacteria strains.</title>
        <authorList>
            <person name="Klenk H.-P."/>
        </authorList>
    </citation>
    <scope>NUCLEOTIDE SEQUENCE [LARGE SCALE GENOMIC DNA]</scope>
    <source>
        <strain evidence="7 8">DSM 18319</strain>
    </source>
</reference>
<dbReference type="AlphaFoldDB" id="A0A4Q8ALM7"/>
<keyword evidence="4" id="KW-0804">Transcription</keyword>
<dbReference type="InterPro" id="IPR036271">
    <property type="entry name" value="Tet_transcr_reg_TetR-rel_C_sf"/>
</dbReference>